<reference evidence="2" key="1">
    <citation type="submission" date="2018-05" db="EMBL/GenBank/DDBJ databases">
        <title>Genome Sequencing of selected type strains of the family Eggerthellaceae.</title>
        <authorList>
            <person name="Danylec N."/>
            <person name="Stoll D.A."/>
            <person name="Doetsch A."/>
            <person name="Huch M."/>
        </authorList>
    </citation>
    <scope>NUCLEOTIDE SEQUENCE [LARGE SCALE GENOMIC DNA]</scope>
    <source>
        <strain evidence="2">DSM 24851</strain>
    </source>
</reference>
<gene>
    <name evidence="1" type="ORF">DMP06_05815</name>
</gene>
<organism evidence="1 2">
    <name type="scientific">Slackia equolifaciens</name>
    <dbReference type="NCBI Taxonomy" id="498718"/>
    <lineage>
        <taxon>Bacteria</taxon>
        <taxon>Bacillati</taxon>
        <taxon>Actinomycetota</taxon>
        <taxon>Coriobacteriia</taxon>
        <taxon>Eggerthellales</taxon>
        <taxon>Eggerthellaceae</taxon>
        <taxon>Slackia</taxon>
    </lineage>
</organism>
<name>A0A3N0AZG8_9ACTN</name>
<comment type="caution">
    <text evidence="1">The sequence shown here is derived from an EMBL/GenBank/DDBJ whole genome shotgun (WGS) entry which is preliminary data.</text>
</comment>
<accession>A0A3N0AZG8</accession>
<evidence type="ECO:0000313" key="2">
    <source>
        <dbReference type="Proteomes" id="UP000269591"/>
    </source>
</evidence>
<dbReference type="Proteomes" id="UP000269591">
    <property type="component" value="Unassembled WGS sequence"/>
</dbReference>
<sequence>MTQSRDFFDLSLREQIEQWNLSGGVPAMYMALAESLGRMSDDEEDAARAAFDQRCICHS</sequence>
<evidence type="ECO:0000313" key="1">
    <source>
        <dbReference type="EMBL" id="RNL40253.1"/>
    </source>
</evidence>
<dbReference type="EMBL" id="QIBX01000008">
    <property type="protein sequence ID" value="RNL40253.1"/>
    <property type="molecule type" value="Genomic_DNA"/>
</dbReference>
<keyword evidence="2" id="KW-1185">Reference proteome</keyword>
<proteinExistence type="predicted"/>
<dbReference type="AlphaFoldDB" id="A0A3N0AZG8"/>
<protein>
    <submittedName>
        <fullName evidence="1">Uncharacterized protein</fullName>
    </submittedName>
</protein>